<keyword evidence="2" id="KW-0472">Membrane</keyword>
<evidence type="ECO:0000313" key="3">
    <source>
        <dbReference type="EMBL" id="CAG6397789.1"/>
    </source>
</evidence>
<feature type="compositionally biased region" description="Low complexity" evidence="1">
    <location>
        <begin position="201"/>
        <end position="218"/>
    </location>
</feature>
<organism evidence="3 4">
    <name type="scientific">Actinacidiphila cocklensis</name>
    <dbReference type="NCBI Taxonomy" id="887465"/>
    <lineage>
        <taxon>Bacteria</taxon>
        <taxon>Bacillati</taxon>
        <taxon>Actinomycetota</taxon>
        <taxon>Actinomycetes</taxon>
        <taxon>Kitasatosporales</taxon>
        <taxon>Streptomycetaceae</taxon>
        <taxon>Actinacidiphila</taxon>
    </lineage>
</organism>
<reference evidence="3" key="1">
    <citation type="submission" date="2021-05" db="EMBL/GenBank/DDBJ databases">
        <authorList>
            <person name="Arsene-Ploetze F."/>
        </authorList>
    </citation>
    <scope>NUCLEOTIDE SEQUENCE</scope>
    <source>
        <strain evidence="3">DSM 42138</strain>
    </source>
</reference>
<feature type="transmembrane region" description="Helical" evidence="2">
    <location>
        <begin position="142"/>
        <end position="162"/>
    </location>
</feature>
<feature type="compositionally biased region" description="Basic and acidic residues" evidence="1">
    <location>
        <begin position="1"/>
        <end position="60"/>
    </location>
</feature>
<name>A0A9W4E2A2_9ACTN</name>
<dbReference type="Proteomes" id="UP001152519">
    <property type="component" value="Unassembled WGS sequence"/>
</dbReference>
<evidence type="ECO:0000256" key="2">
    <source>
        <dbReference type="SAM" id="Phobius"/>
    </source>
</evidence>
<keyword evidence="4" id="KW-1185">Reference proteome</keyword>
<gene>
    <name evidence="3" type="ORF">SCOCK_60122</name>
</gene>
<sequence length="317" mass="31726">MNESQEHGPRGDGGRDEPAAAGHEQEHDDGHAAPQDPRGDGGRDEPATAERGQEHDDGHAARGQGRWPRPGVAEQLLNGEDVTDADPRSAEMAGLLAAARVLPPGRPQDEAAALEAFRRAAAVPAPAVRGHRWRTRRGPRPVRLLIGGALAVSALGGVAIAAQGGGLTHPFHSSGGGTHSPSASAPAPSARGTGTAPGLPRTPGATPGHGTPPTLAGTVPPTSGPPADTGMQGLCEAYAKAKGEGKAPDKAIQARLAEAAGSAAGIDAYCAARTAAPSPTPGHGRSHVQKTPTPHTGPPSPVSTPPKAAAPGATRHR</sequence>
<feature type="region of interest" description="Disordered" evidence="1">
    <location>
        <begin position="274"/>
        <end position="317"/>
    </location>
</feature>
<proteinExistence type="predicted"/>
<accession>A0A9W4E2A2</accession>
<evidence type="ECO:0000256" key="1">
    <source>
        <dbReference type="SAM" id="MobiDB-lite"/>
    </source>
</evidence>
<feature type="region of interest" description="Disordered" evidence="1">
    <location>
        <begin position="1"/>
        <end position="89"/>
    </location>
</feature>
<keyword evidence="2" id="KW-1133">Transmembrane helix</keyword>
<feature type="compositionally biased region" description="Pro residues" evidence="1">
    <location>
        <begin position="295"/>
        <end position="304"/>
    </location>
</feature>
<protein>
    <submittedName>
        <fullName evidence="3">Uncharacterized protein</fullName>
    </submittedName>
</protein>
<feature type="compositionally biased region" description="Low complexity" evidence="1">
    <location>
        <begin position="170"/>
        <end position="194"/>
    </location>
</feature>
<keyword evidence="2" id="KW-0812">Transmembrane</keyword>
<feature type="region of interest" description="Disordered" evidence="1">
    <location>
        <begin position="170"/>
        <end position="232"/>
    </location>
</feature>
<dbReference type="AlphaFoldDB" id="A0A9W4E2A2"/>
<evidence type="ECO:0000313" key="4">
    <source>
        <dbReference type="Proteomes" id="UP001152519"/>
    </source>
</evidence>
<dbReference type="EMBL" id="CAJSLV010000092">
    <property type="protein sequence ID" value="CAG6397789.1"/>
    <property type="molecule type" value="Genomic_DNA"/>
</dbReference>
<comment type="caution">
    <text evidence="3">The sequence shown here is derived from an EMBL/GenBank/DDBJ whole genome shotgun (WGS) entry which is preliminary data.</text>
</comment>
<dbReference type="RefSeq" id="WP_251498479.1">
    <property type="nucleotide sequence ID" value="NZ_CAJSLV010000092.1"/>
</dbReference>